<accession>A0ABS7EDH7</accession>
<dbReference type="InterPro" id="IPR011004">
    <property type="entry name" value="Trimer_LpxA-like_sf"/>
</dbReference>
<dbReference type="PANTHER" id="PTHR23416:SF23">
    <property type="entry name" value="ACETYLTRANSFERASE C18B11.09C-RELATED"/>
    <property type="match status" value="1"/>
</dbReference>
<evidence type="ECO:0000256" key="4">
    <source>
        <dbReference type="ARBA" id="ARBA00023315"/>
    </source>
</evidence>
<evidence type="ECO:0000256" key="1">
    <source>
        <dbReference type="ARBA" id="ARBA00007274"/>
    </source>
</evidence>
<comment type="similarity">
    <text evidence="1">Belongs to the transferase hexapeptide repeat family.</text>
</comment>
<dbReference type="EMBL" id="JAHZSS010000002">
    <property type="protein sequence ID" value="MBW8189866.1"/>
    <property type="molecule type" value="Genomic_DNA"/>
</dbReference>
<comment type="caution">
    <text evidence="5">The sequence shown here is derived from an EMBL/GenBank/DDBJ whole genome shotgun (WGS) entry which is preliminary data.</text>
</comment>
<sequence length="215" mass="23432">MPKSDQQLPSWQPSADDYIDQHKQRLNWMPWLYYSLKPKQLIWAKPWQQQLQQRLQALETVQLGEQCFIADSAQLFAEPGRTIRIGNGCMIAADSFLHGPIELGARVSINHGCSLDGGAAGVRIGDDTRIANSVKIYGFNHGMAPDRAVWQQPVTSQGISIGCDVWVGAGVGIVDGVTIGDHAVIGMGSVVTKDVPDYAIVAGNPARIIGDRRDK</sequence>
<proteinExistence type="inferred from homology"/>
<gene>
    <name evidence="5" type="ORF">K0504_02365</name>
</gene>
<dbReference type="InterPro" id="IPR018357">
    <property type="entry name" value="Hexapep_transf_CS"/>
</dbReference>
<dbReference type="Pfam" id="PF00132">
    <property type="entry name" value="Hexapep"/>
    <property type="match status" value="1"/>
</dbReference>
<dbReference type="SUPFAM" id="SSF51161">
    <property type="entry name" value="Trimeric LpxA-like enzymes"/>
    <property type="match status" value="1"/>
</dbReference>
<dbReference type="GO" id="GO:0016746">
    <property type="term" value="F:acyltransferase activity"/>
    <property type="evidence" value="ECO:0007669"/>
    <property type="project" value="UniProtKB-KW"/>
</dbReference>
<keyword evidence="6" id="KW-1185">Reference proteome</keyword>
<keyword evidence="2" id="KW-0808">Transferase</keyword>
<dbReference type="InterPro" id="IPR001451">
    <property type="entry name" value="Hexapep"/>
</dbReference>
<dbReference type="CDD" id="cd04647">
    <property type="entry name" value="LbH_MAT_like"/>
    <property type="match status" value="1"/>
</dbReference>
<dbReference type="PANTHER" id="PTHR23416">
    <property type="entry name" value="SIALIC ACID SYNTHASE-RELATED"/>
    <property type="match status" value="1"/>
</dbReference>
<dbReference type="RefSeq" id="WP_220102772.1">
    <property type="nucleotide sequence ID" value="NZ_JAHZSS010000002.1"/>
</dbReference>
<evidence type="ECO:0000313" key="6">
    <source>
        <dbReference type="Proteomes" id="UP001166251"/>
    </source>
</evidence>
<evidence type="ECO:0000256" key="2">
    <source>
        <dbReference type="ARBA" id="ARBA00022679"/>
    </source>
</evidence>
<keyword evidence="4 5" id="KW-0012">Acyltransferase</keyword>
<keyword evidence="3" id="KW-0677">Repeat</keyword>
<evidence type="ECO:0000313" key="5">
    <source>
        <dbReference type="EMBL" id="MBW8189866.1"/>
    </source>
</evidence>
<dbReference type="Gene3D" id="2.160.10.10">
    <property type="entry name" value="Hexapeptide repeat proteins"/>
    <property type="match status" value="1"/>
</dbReference>
<protein>
    <submittedName>
        <fullName evidence="5">Acyltransferase</fullName>
    </submittedName>
</protein>
<dbReference type="Proteomes" id="UP001166251">
    <property type="component" value="Unassembled WGS sequence"/>
</dbReference>
<organism evidence="5 6">
    <name type="scientific">Neiella holothuriorum</name>
    <dbReference type="NCBI Taxonomy" id="2870530"/>
    <lineage>
        <taxon>Bacteria</taxon>
        <taxon>Pseudomonadati</taxon>
        <taxon>Pseudomonadota</taxon>
        <taxon>Gammaproteobacteria</taxon>
        <taxon>Alteromonadales</taxon>
        <taxon>Echinimonadaceae</taxon>
        <taxon>Neiella</taxon>
    </lineage>
</organism>
<dbReference type="PROSITE" id="PS00101">
    <property type="entry name" value="HEXAPEP_TRANSFERASES"/>
    <property type="match status" value="1"/>
</dbReference>
<evidence type="ECO:0000256" key="3">
    <source>
        <dbReference type="ARBA" id="ARBA00022737"/>
    </source>
</evidence>
<dbReference type="InterPro" id="IPR051159">
    <property type="entry name" value="Hexapeptide_acetyltransf"/>
</dbReference>
<reference evidence="5" key="1">
    <citation type="submission" date="2021-07" db="EMBL/GenBank/DDBJ databases">
        <title>Neiella marina sp. nov., isolated from the intestinal content of sea cucumber Apostichopus japonicus.</title>
        <authorList>
            <person name="Bai X."/>
        </authorList>
    </citation>
    <scope>NUCLEOTIDE SEQUENCE</scope>
    <source>
        <strain evidence="5">126</strain>
    </source>
</reference>
<name>A0ABS7EDH7_9GAMM</name>